<organism evidence="1 2">
    <name type="scientific">Glossina palpalis gambiensis</name>
    <dbReference type="NCBI Taxonomy" id="67801"/>
    <lineage>
        <taxon>Eukaryota</taxon>
        <taxon>Metazoa</taxon>
        <taxon>Ecdysozoa</taxon>
        <taxon>Arthropoda</taxon>
        <taxon>Hexapoda</taxon>
        <taxon>Insecta</taxon>
        <taxon>Pterygota</taxon>
        <taxon>Neoptera</taxon>
        <taxon>Endopterygota</taxon>
        <taxon>Diptera</taxon>
        <taxon>Brachycera</taxon>
        <taxon>Muscomorpha</taxon>
        <taxon>Hippoboscoidea</taxon>
        <taxon>Glossinidae</taxon>
        <taxon>Glossina</taxon>
    </lineage>
</organism>
<evidence type="ECO:0000313" key="1">
    <source>
        <dbReference type="EnsemblMetazoa" id="GPPI032653-PA"/>
    </source>
</evidence>
<dbReference type="VEuPathDB" id="VectorBase:GPPI032653"/>
<dbReference type="AlphaFoldDB" id="A0A1B0BK30"/>
<protein>
    <submittedName>
        <fullName evidence="1">Uncharacterized protein</fullName>
    </submittedName>
</protein>
<dbReference type="Proteomes" id="UP000092460">
    <property type="component" value="Unassembled WGS sequence"/>
</dbReference>
<dbReference type="EnsemblMetazoa" id="GPPI032653-RA">
    <property type="protein sequence ID" value="GPPI032653-PA"/>
    <property type="gene ID" value="GPPI032653"/>
</dbReference>
<evidence type="ECO:0000313" key="2">
    <source>
        <dbReference type="Proteomes" id="UP000092460"/>
    </source>
</evidence>
<proteinExistence type="predicted"/>
<reference evidence="1" key="2">
    <citation type="submission" date="2020-05" db="UniProtKB">
        <authorList>
            <consortium name="EnsemblMetazoa"/>
        </authorList>
    </citation>
    <scope>IDENTIFICATION</scope>
    <source>
        <strain evidence="1">IAEA</strain>
    </source>
</reference>
<keyword evidence="2" id="KW-1185">Reference proteome</keyword>
<name>A0A1B0BK30_9MUSC</name>
<sequence>MASRPSRPQALSLKLSIETICWPPVACTSTSKRKVGRTRPLSLTSLSKLPVTVTKLFTVSARPLPVSMDISKLASPPEPNDAANSFSNASISNDIDCSIEPSPATLIEILGIEGSRSSIKPPAHKGHNI</sequence>
<dbReference type="EMBL" id="JXJN01015786">
    <property type="status" value="NOT_ANNOTATED_CDS"/>
    <property type="molecule type" value="Genomic_DNA"/>
</dbReference>
<accession>A0A1B0BK30</accession>
<reference evidence="2" key="1">
    <citation type="submission" date="2015-01" db="EMBL/GenBank/DDBJ databases">
        <authorList>
            <person name="Aksoy S."/>
            <person name="Warren W."/>
            <person name="Wilson R.K."/>
        </authorList>
    </citation>
    <scope>NUCLEOTIDE SEQUENCE [LARGE SCALE GENOMIC DNA]</scope>
    <source>
        <strain evidence="2">IAEA</strain>
    </source>
</reference>